<evidence type="ECO:0000313" key="8">
    <source>
        <dbReference type="EMBL" id="AXK79776.1"/>
    </source>
</evidence>
<reference evidence="8 9" key="1">
    <citation type="submission" date="2018-07" db="EMBL/GenBank/DDBJ databases">
        <authorList>
            <person name="Quirk P.G."/>
            <person name="Krulwich T.A."/>
        </authorList>
    </citation>
    <scope>NUCLEOTIDE SEQUENCE [LARGE SCALE GENOMIC DNA]</scope>
    <source>
        <strain evidence="8 9">CC-BB4</strain>
    </source>
</reference>
<feature type="transmembrane region" description="Helical" evidence="6">
    <location>
        <begin position="129"/>
        <end position="150"/>
    </location>
</feature>
<dbReference type="InterPro" id="IPR050681">
    <property type="entry name" value="CDF/SLC30A"/>
</dbReference>
<dbReference type="OrthoDB" id="271709at2"/>
<feature type="compositionally biased region" description="Basic and acidic residues" evidence="5">
    <location>
        <begin position="167"/>
        <end position="189"/>
    </location>
</feature>
<dbReference type="InterPro" id="IPR058533">
    <property type="entry name" value="Cation_efflux_TM"/>
</dbReference>
<evidence type="ECO:0000256" key="2">
    <source>
        <dbReference type="ARBA" id="ARBA00022692"/>
    </source>
</evidence>
<dbReference type="PANTHER" id="PTHR11562:SF40">
    <property type="entry name" value="CATION EFFLUX SYSTEM PROTEIN"/>
    <property type="match status" value="1"/>
</dbReference>
<dbReference type="Proteomes" id="UP000254889">
    <property type="component" value="Chromosome"/>
</dbReference>
<dbReference type="GO" id="GO:0005385">
    <property type="term" value="F:zinc ion transmembrane transporter activity"/>
    <property type="evidence" value="ECO:0007669"/>
    <property type="project" value="TreeGrafter"/>
</dbReference>
<evidence type="ECO:0000256" key="3">
    <source>
        <dbReference type="ARBA" id="ARBA00022989"/>
    </source>
</evidence>
<dbReference type="NCBIfam" id="TIGR01297">
    <property type="entry name" value="CDF"/>
    <property type="match status" value="1"/>
</dbReference>
<dbReference type="PANTHER" id="PTHR11562">
    <property type="entry name" value="CATION EFFLUX PROTEIN/ ZINC TRANSPORTER"/>
    <property type="match status" value="1"/>
</dbReference>
<keyword evidence="3 6" id="KW-1133">Transmembrane helix</keyword>
<evidence type="ECO:0000256" key="6">
    <source>
        <dbReference type="SAM" id="Phobius"/>
    </source>
</evidence>
<keyword evidence="2 6" id="KW-0812">Transmembrane</keyword>
<evidence type="ECO:0000259" key="7">
    <source>
        <dbReference type="Pfam" id="PF01545"/>
    </source>
</evidence>
<feature type="compositionally biased region" description="Basic residues" evidence="5">
    <location>
        <begin position="157"/>
        <end position="166"/>
    </location>
</feature>
<evidence type="ECO:0000313" key="9">
    <source>
        <dbReference type="Proteomes" id="UP000254889"/>
    </source>
</evidence>
<proteinExistence type="predicted"/>
<evidence type="ECO:0000256" key="5">
    <source>
        <dbReference type="SAM" id="MobiDB-lite"/>
    </source>
</evidence>
<dbReference type="Pfam" id="PF01545">
    <property type="entry name" value="Cation_efflux"/>
    <property type="match status" value="1"/>
</dbReference>
<dbReference type="NCBIfam" id="NF033827">
    <property type="entry name" value="CDF_efflux_DmeF"/>
    <property type="match status" value="1"/>
</dbReference>
<feature type="transmembrane region" description="Helical" evidence="6">
    <location>
        <begin position="96"/>
        <end position="117"/>
    </location>
</feature>
<comment type="subcellular location">
    <subcellularLocation>
        <location evidence="1">Membrane</location>
        <topology evidence="1">Multi-pass membrane protein</topology>
    </subcellularLocation>
</comment>
<keyword evidence="4 6" id="KW-0472">Membrane</keyword>
<evidence type="ECO:0000256" key="1">
    <source>
        <dbReference type="ARBA" id="ARBA00004141"/>
    </source>
</evidence>
<feature type="region of interest" description="Disordered" evidence="5">
    <location>
        <begin position="157"/>
        <end position="195"/>
    </location>
</feature>
<feature type="transmembrane region" description="Helical" evidence="6">
    <location>
        <begin position="235"/>
        <end position="260"/>
    </location>
</feature>
<feature type="domain" description="Cation efflux protein transmembrane" evidence="7">
    <location>
        <begin position="29"/>
        <end position="260"/>
    </location>
</feature>
<dbReference type="RefSeq" id="WP_115688795.1">
    <property type="nucleotide sequence ID" value="NZ_CP031417.1"/>
</dbReference>
<organism evidence="8 9">
    <name type="scientific">Pseudolabrys taiwanensis</name>
    <dbReference type="NCBI Taxonomy" id="331696"/>
    <lineage>
        <taxon>Bacteria</taxon>
        <taxon>Pseudomonadati</taxon>
        <taxon>Pseudomonadota</taxon>
        <taxon>Alphaproteobacteria</taxon>
        <taxon>Hyphomicrobiales</taxon>
        <taxon>Xanthobacteraceae</taxon>
        <taxon>Pseudolabrys</taxon>
    </lineage>
</organism>
<dbReference type="SUPFAM" id="SSF161111">
    <property type="entry name" value="Cation efflux protein transmembrane domain-like"/>
    <property type="match status" value="1"/>
</dbReference>
<feature type="transmembrane region" description="Helical" evidence="6">
    <location>
        <begin position="58"/>
        <end position="76"/>
    </location>
</feature>
<dbReference type="Gene3D" id="1.20.1510.10">
    <property type="entry name" value="Cation efflux protein transmembrane domain"/>
    <property type="match status" value="1"/>
</dbReference>
<feature type="transmembrane region" description="Helical" evidence="6">
    <location>
        <begin position="28"/>
        <end position="52"/>
    </location>
</feature>
<dbReference type="InterPro" id="IPR027469">
    <property type="entry name" value="Cation_efflux_TMD_sf"/>
</dbReference>
<accession>A0A345ZS79</accession>
<evidence type="ECO:0000256" key="4">
    <source>
        <dbReference type="ARBA" id="ARBA00023136"/>
    </source>
</evidence>
<dbReference type="EMBL" id="CP031417">
    <property type="protein sequence ID" value="AXK79776.1"/>
    <property type="molecule type" value="Genomic_DNA"/>
</dbReference>
<keyword evidence="9" id="KW-1185">Reference proteome</keyword>
<dbReference type="KEGG" id="ptaw:DW352_04125"/>
<feature type="transmembrane region" description="Helical" evidence="6">
    <location>
        <begin position="203"/>
        <end position="223"/>
    </location>
</feature>
<sequence length="343" mass="37507">MHSHTIESWQHGHVFLGAKHDRHERRTWFVVALTAAMMVAEIVGGSMFGSMAVVADGWHMATHAGALAIAAFAYRFARRHAHDPRFTFGTGKVGELAAFTSAVVLALIALAIGYEAIMRLREPVPIDFAQATWLAVVGLMVNLGSAWLLADDHHHDHGHGHGHGHQHTHDHDHDHDHDHAHEDHHDHDHHAHHGHHDTNLRAAYVHVLADAMTSVLAIAALLAGRFNGWVWMDPLMALVGVVVILSWSAGLLRAAGAVLLDMVPDRRLAGTVRRRLELDGDRVSDLHLWRLGPGHAGLIASVVSDRPQPPAAYKERLSGVEGLSHVTIEVHACEGEHPHRAAA</sequence>
<gene>
    <name evidence="8" type="ORF">DW352_04125</name>
</gene>
<protein>
    <submittedName>
        <fullName evidence="8">Cation transporter</fullName>
    </submittedName>
</protein>
<dbReference type="AlphaFoldDB" id="A0A345ZS79"/>
<dbReference type="InterPro" id="IPR002524">
    <property type="entry name" value="Cation_efflux"/>
</dbReference>
<name>A0A345ZS79_9HYPH</name>
<dbReference type="GO" id="GO:0005886">
    <property type="term" value="C:plasma membrane"/>
    <property type="evidence" value="ECO:0007669"/>
    <property type="project" value="TreeGrafter"/>
</dbReference>